<accession>A0A2H9ZUB8</accession>
<gene>
    <name evidence="1" type="ORF">AXF42_Ash021482</name>
</gene>
<organism evidence="1 2">
    <name type="scientific">Apostasia shenzhenica</name>
    <dbReference type="NCBI Taxonomy" id="1088818"/>
    <lineage>
        <taxon>Eukaryota</taxon>
        <taxon>Viridiplantae</taxon>
        <taxon>Streptophyta</taxon>
        <taxon>Embryophyta</taxon>
        <taxon>Tracheophyta</taxon>
        <taxon>Spermatophyta</taxon>
        <taxon>Magnoliopsida</taxon>
        <taxon>Liliopsida</taxon>
        <taxon>Asparagales</taxon>
        <taxon>Orchidaceae</taxon>
        <taxon>Apostasioideae</taxon>
        <taxon>Apostasia</taxon>
    </lineage>
</organism>
<evidence type="ECO:0000313" key="1">
    <source>
        <dbReference type="EMBL" id="PKA46878.1"/>
    </source>
</evidence>
<evidence type="ECO:0000313" key="2">
    <source>
        <dbReference type="Proteomes" id="UP000236161"/>
    </source>
</evidence>
<name>A0A2H9ZUB8_9ASPA</name>
<dbReference type="AlphaFoldDB" id="A0A2H9ZUB8"/>
<proteinExistence type="predicted"/>
<dbReference type="Proteomes" id="UP000236161">
    <property type="component" value="Unassembled WGS sequence"/>
</dbReference>
<reference evidence="1 2" key="1">
    <citation type="journal article" date="2017" name="Nature">
        <title>The Apostasia genome and the evolution of orchids.</title>
        <authorList>
            <person name="Zhang G.Q."/>
            <person name="Liu K.W."/>
            <person name="Li Z."/>
            <person name="Lohaus R."/>
            <person name="Hsiao Y.Y."/>
            <person name="Niu S.C."/>
            <person name="Wang J.Y."/>
            <person name="Lin Y.C."/>
            <person name="Xu Q."/>
            <person name="Chen L.J."/>
            <person name="Yoshida K."/>
            <person name="Fujiwara S."/>
            <person name="Wang Z.W."/>
            <person name="Zhang Y.Q."/>
            <person name="Mitsuda N."/>
            <person name="Wang M."/>
            <person name="Liu G.H."/>
            <person name="Pecoraro L."/>
            <person name="Huang H.X."/>
            <person name="Xiao X.J."/>
            <person name="Lin M."/>
            <person name="Wu X.Y."/>
            <person name="Wu W.L."/>
            <person name="Chen Y.Y."/>
            <person name="Chang S.B."/>
            <person name="Sakamoto S."/>
            <person name="Ohme-Takagi M."/>
            <person name="Yagi M."/>
            <person name="Zeng S.J."/>
            <person name="Shen C.Y."/>
            <person name="Yeh C.M."/>
            <person name="Luo Y.B."/>
            <person name="Tsai W.C."/>
            <person name="Van de Peer Y."/>
            <person name="Liu Z.J."/>
        </authorList>
    </citation>
    <scope>NUCLEOTIDE SEQUENCE [LARGE SCALE GENOMIC DNA]</scope>
    <source>
        <strain evidence="2">cv. Shenzhen</strain>
        <tissue evidence="1">Stem</tissue>
    </source>
</reference>
<sequence>MLKAMLQGRFLPQVPTPVGGCQLAPPHRSLEEGLRHNGRFVPKARGDLLSFSASHSLASSSIHISRNDWRGGEQVVL</sequence>
<dbReference type="EMBL" id="KZ453860">
    <property type="protein sequence ID" value="PKA46878.1"/>
    <property type="molecule type" value="Genomic_DNA"/>
</dbReference>
<protein>
    <submittedName>
        <fullName evidence="1">Uncharacterized protein</fullName>
    </submittedName>
</protein>
<keyword evidence="2" id="KW-1185">Reference proteome</keyword>